<feature type="compositionally biased region" description="Basic and acidic residues" evidence="1">
    <location>
        <begin position="1"/>
        <end position="11"/>
    </location>
</feature>
<comment type="caution">
    <text evidence="2">The sequence shown here is derived from an EMBL/GenBank/DDBJ whole genome shotgun (WGS) entry which is preliminary data.</text>
</comment>
<name>A0AAN8B410_9TELE</name>
<proteinExistence type="predicted"/>
<feature type="region of interest" description="Disordered" evidence="1">
    <location>
        <begin position="1"/>
        <end position="26"/>
    </location>
</feature>
<accession>A0AAN8B410</accession>
<gene>
    <name evidence="2" type="ORF">CesoFtcFv8_025544</name>
</gene>
<protein>
    <submittedName>
        <fullName evidence="2">Uncharacterized protein</fullName>
    </submittedName>
</protein>
<evidence type="ECO:0000313" key="3">
    <source>
        <dbReference type="Proteomes" id="UP001335648"/>
    </source>
</evidence>
<keyword evidence="3" id="KW-1185">Reference proteome</keyword>
<organism evidence="2 3">
    <name type="scientific">Champsocephalus esox</name>
    <name type="common">pike icefish</name>
    <dbReference type="NCBI Taxonomy" id="159716"/>
    <lineage>
        <taxon>Eukaryota</taxon>
        <taxon>Metazoa</taxon>
        <taxon>Chordata</taxon>
        <taxon>Craniata</taxon>
        <taxon>Vertebrata</taxon>
        <taxon>Euteleostomi</taxon>
        <taxon>Actinopterygii</taxon>
        <taxon>Neopterygii</taxon>
        <taxon>Teleostei</taxon>
        <taxon>Neoteleostei</taxon>
        <taxon>Acanthomorphata</taxon>
        <taxon>Eupercaria</taxon>
        <taxon>Perciformes</taxon>
        <taxon>Notothenioidei</taxon>
        <taxon>Channichthyidae</taxon>
        <taxon>Champsocephalus</taxon>
    </lineage>
</organism>
<dbReference type="Proteomes" id="UP001335648">
    <property type="component" value="Unassembled WGS sequence"/>
</dbReference>
<sequence>MGTGAKEDGLRVELPPSIHDSSSPAEQLFTPQVPLRSVPGSYVGHRVNEKLLNVEQWSTPSPAGVNLTFVKLW</sequence>
<reference evidence="2 3" key="1">
    <citation type="journal article" date="2023" name="Mol. Biol. Evol.">
        <title>Genomics of Secondarily Temperate Adaptation in the Only Non-Antarctic Icefish.</title>
        <authorList>
            <person name="Rivera-Colon A.G."/>
            <person name="Rayamajhi N."/>
            <person name="Minhas B.F."/>
            <person name="Madrigal G."/>
            <person name="Bilyk K.T."/>
            <person name="Yoon V."/>
            <person name="Hune M."/>
            <person name="Gregory S."/>
            <person name="Cheng C.H.C."/>
            <person name="Catchen J.M."/>
        </authorList>
    </citation>
    <scope>NUCLEOTIDE SEQUENCE [LARGE SCALE GENOMIC DNA]</scope>
    <source>
        <strain evidence="2">JC2023a</strain>
    </source>
</reference>
<dbReference type="AlphaFoldDB" id="A0AAN8B410"/>
<evidence type="ECO:0000313" key="2">
    <source>
        <dbReference type="EMBL" id="KAK5878105.1"/>
    </source>
</evidence>
<evidence type="ECO:0000256" key="1">
    <source>
        <dbReference type="SAM" id="MobiDB-lite"/>
    </source>
</evidence>
<dbReference type="EMBL" id="JAULUE010002066">
    <property type="protein sequence ID" value="KAK5878105.1"/>
    <property type="molecule type" value="Genomic_DNA"/>
</dbReference>